<accession>B9TM27</accession>
<dbReference type="InParanoid" id="B9TM27"/>
<dbReference type="Proteomes" id="UP000008311">
    <property type="component" value="Unassembled WGS sequence"/>
</dbReference>
<feature type="non-terminal residue" evidence="2">
    <location>
        <position position="209"/>
    </location>
</feature>
<protein>
    <submittedName>
        <fullName evidence="2">Uncharacterized protein</fullName>
    </submittedName>
</protein>
<gene>
    <name evidence="2" type="ORF">RCOM_2002670</name>
</gene>
<feature type="region of interest" description="Disordered" evidence="1">
    <location>
        <begin position="169"/>
        <end position="197"/>
    </location>
</feature>
<evidence type="ECO:0000313" key="3">
    <source>
        <dbReference type="Proteomes" id="UP000008311"/>
    </source>
</evidence>
<proteinExistence type="predicted"/>
<name>B9TM27_RICCO</name>
<keyword evidence="3" id="KW-1185">Reference proteome</keyword>
<feature type="compositionally biased region" description="Basic residues" evidence="1">
    <location>
        <begin position="187"/>
        <end position="197"/>
    </location>
</feature>
<organism evidence="2 3">
    <name type="scientific">Ricinus communis</name>
    <name type="common">Castor bean</name>
    <dbReference type="NCBI Taxonomy" id="3988"/>
    <lineage>
        <taxon>Eukaryota</taxon>
        <taxon>Viridiplantae</taxon>
        <taxon>Streptophyta</taxon>
        <taxon>Embryophyta</taxon>
        <taxon>Tracheophyta</taxon>
        <taxon>Spermatophyta</taxon>
        <taxon>Magnoliopsida</taxon>
        <taxon>eudicotyledons</taxon>
        <taxon>Gunneridae</taxon>
        <taxon>Pentapetalae</taxon>
        <taxon>rosids</taxon>
        <taxon>fabids</taxon>
        <taxon>Malpighiales</taxon>
        <taxon>Euphorbiaceae</taxon>
        <taxon>Acalyphoideae</taxon>
        <taxon>Acalypheae</taxon>
        <taxon>Ricinus</taxon>
    </lineage>
</organism>
<feature type="compositionally biased region" description="Low complexity" evidence="1">
    <location>
        <begin position="170"/>
        <end position="180"/>
    </location>
</feature>
<reference evidence="3" key="1">
    <citation type="journal article" date="2010" name="Nat. Biotechnol.">
        <title>Draft genome sequence of the oilseed species Ricinus communis.</title>
        <authorList>
            <person name="Chan A.P."/>
            <person name="Crabtree J."/>
            <person name="Zhao Q."/>
            <person name="Lorenzi H."/>
            <person name="Orvis J."/>
            <person name="Puiu D."/>
            <person name="Melake-Berhan A."/>
            <person name="Jones K.M."/>
            <person name="Redman J."/>
            <person name="Chen G."/>
            <person name="Cahoon E.B."/>
            <person name="Gedil M."/>
            <person name="Stanke M."/>
            <person name="Haas B.J."/>
            <person name="Wortman J.R."/>
            <person name="Fraser-Liggett C.M."/>
            <person name="Ravel J."/>
            <person name="Rabinowicz P.D."/>
        </authorList>
    </citation>
    <scope>NUCLEOTIDE SEQUENCE [LARGE SCALE GENOMIC DNA]</scope>
    <source>
        <strain evidence="3">cv. Hale</strain>
    </source>
</reference>
<evidence type="ECO:0000256" key="1">
    <source>
        <dbReference type="SAM" id="MobiDB-lite"/>
    </source>
</evidence>
<dbReference type="EMBL" id="EQ987947">
    <property type="protein sequence ID" value="EEF23088.1"/>
    <property type="molecule type" value="Genomic_DNA"/>
</dbReference>
<evidence type="ECO:0000313" key="2">
    <source>
        <dbReference type="EMBL" id="EEF23088.1"/>
    </source>
</evidence>
<dbReference type="AlphaFoldDB" id="B9TM27"/>
<sequence>MGGAGEGWPCGRLRRWRQCAAELAPNGWVADASRISGRLMDVLEPWGCLQISRLWVFPDVFGLSGCMRTSDLRGAGYYGKEGHWPQRARMLRPAMACAACRLRAGGAFGCPPTSGVVPGVGRAEGAGADRAARPGLPARRRTRGPGRLAGLHAWRGCACWRCCHRHSPTPRRTGGPRNAAPGPPRPPIHRRRRRRDSLRARAHIAIGGG</sequence>